<feature type="domain" description="STAS" evidence="2">
    <location>
        <begin position="1"/>
        <end position="110"/>
    </location>
</feature>
<gene>
    <name evidence="3" type="ORF">HMPREF0591_4257</name>
</gene>
<keyword evidence="4" id="KW-1185">Reference proteome</keyword>
<dbReference type="InterPro" id="IPR002645">
    <property type="entry name" value="STAS_dom"/>
</dbReference>
<feature type="region of interest" description="Disordered" evidence="1">
    <location>
        <begin position="114"/>
        <end position="136"/>
    </location>
</feature>
<proteinExistence type="predicted"/>
<dbReference type="CDD" id="cd07043">
    <property type="entry name" value="STAS_anti-anti-sigma_factors"/>
    <property type="match status" value="1"/>
</dbReference>
<dbReference type="Gene3D" id="3.30.750.24">
    <property type="entry name" value="STAS domain"/>
    <property type="match status" value="1"/>
</dbReference>
<evidence type="ECO:0000313" key="4">
    <source>
        <dbReference type="Proteomes" id="UP000003653"/>
    </source>
</evidence>
<evidence type="ECO:0000313" key="3">
    <source>
        <dbReference type="EMBL" id="EFG75842.1"/>
    </source>
</evidence>
<evidence type="ECO:0000256" key="1">
    <source>
        <dbReference type="SAM" id="MobiDB-lite"/>
    </source>
</evidence>
<protein>
    <submittedName>
        <fullName evidence="3">STAS domain protein</fullName>
    </submittedName>
</protein>
<dbReference type="HOGENOM" id="CLU_147968_0_0_11"/>
<comment type="caution">
    <text evidence="3">The sequence shown here is derived from an EMBL/GenBank/DDBJ whole genome shotgun (WGS) entry which is preliminary data.</text>
</comment>
<dbReference type="EMBL" id="ADNV01000297">
    <property type="protein sequence ID" value="EFG75842.1"/>
    <property type="molecule type" value="Genomic_DNA"/>
</dbReference>
<dbReference type="PROSITE" id="PS50801">
    <property type="entry name" value="STAS"/>
    <property type="match status" value="1"/>
</dbReference>
<reference evidence="3 4" key="1">
    <citation type="submission" date="2010-04" db="EMBL/GenBank/DDBJ databases">
        <authorList>
            <person name="Muzny D."/>
            <person name="Qin X."/>
            <person name="Deng J."/>
            <person name="Jiang H."/>
            <person name="Liu Y."/>
            <person name="Qu J."/>
            <person name="Song X.-Z."/>
            <person name="Zhang L."/>
            <person name="Thornton R."/>
            <person name="Coyle M."/>
            <person name="Francisco L."/>
            <person name="Jackson L."/>
            <person name="Javaid M."/>
            <person name="Korchina V."/>
            <person name="Kovar C."/>
            <person name="Mata R."/>
            <person name="Mathew T."/>
            <person name="Ngo R."/>
            <person name="Nguyen L."/>
            <person name="Nguyen N."/>
            <person name="Okwuonu G."/>
            <person name="Ongeri F."/>
            <person name="Pham C."/>
            <person name="Simmons D."/>
            <person name="Wilczek-Boney K."/>
            <person name="Hale W."/>
            <person name="Jakkamsetti A."/>
            <person name="Pham P."/>
            <person name="Ruth R."/>
            <person name="San Lucas F."/>
            <person name="Warren J."/>
            <person name="Zhang J."/>
            <person name="Zhao Z."/>
            <person name="Zhou C."/>
            <person name="Zhu D."/>
            <person name="Lee S."/>
            <person name="Bess C."/>
            <person name="Blankenburg K."/>
            <person name="Forbes L."/>
            <person name="Fu Q."/>
            <person name="Gubbala S."/>
            <person name="Hirani K."/>
            <person name="Jayaseelan J.C."/>
            <person name="Lara F."/>
            <person name="Munidasa M."/>
            <person name="Palculict T."/>
            <person name="Patil S."/>
            <person name="Pu L.-L."/>
            <person name="Saada N."/>
            <person name="Tang L."/>
            <person name="Weissenberger G."/>
            <person name="Zhu Y."/>
            <person name="Hemphill L."/>
            <person name="Shang Y."/>
            <person name="Youmans B."/>
            <person name="Ayvaz T."/>
            <person name="Ross M."/>
            <person name="Santibanez J."/>
            <person name="Aqrawi P."/>
            <person name="Gross S."/>
            <person name="Joshi V."/>
            <person name="Fowler G."/>
            <person name="Nazareth L."/>
            <person name="Reid J."/>
            <person name="Worley K."/>
            <person name="Petrosino J."/>
            <person name="Highlander S."/>
            <person name="Gibbs R."/>
        </authorList>
    </citation>
    <scope>NUCLEOTIDE SEQUENCE [LARGE SCALE GENOMIC DNA]</scope>
    <source>
        <strain evidence="3 4">ATCC BAA-614</strain>
    </source>
</reference>
<dbReference type="InterPro" id="IPR036513">
    <property type="entry name" value="STAS_dom_sf"/>
</dbReference>
<organism evidence="3 4">
    <name type="scientific">Mycobacterium parascrofulaceum ATCC BAA-614</name>
    <dbReference type="NCBI Taxonomy" id="525368"/>
    <lineage>
        <taxon>Bacteria</taxon>
        <taxon>Bacillati</taxon>
        <taxon>Actinomycetota</taxon>
        <taxon>Actinomycetes</taxon>
        <taxon>Mycobacteriales</taxon>
        <taxon>Mycobacteriaceae</taxon>
        <taxon>Mycobacterium</taxon>
        <taxon>Mycobacterium simiae complex</taxon>
    </lineage>
</organism>
<accession>D5PDL3</accession>
<feature type="compositionally biased region" description="Basic and acidic residues" evidence="1">
    <location>
        <begin position="119"/>
        <end position="129"/>
    </location>
</feature>
<dbReference type="AlphaFoldDB" id="D5PDL3"/>
<sequence length="136" mass="14523">MHARSVATVLRIDGEVDAANTDLVAEAIRRFSRLKAPLVLDLGGLDFLAGSGLRALLVLDEEHRRAGLRCCVVGGAALRRLTRVVPDHGLPIADSVASALAHIEGATTARRRLVSGPARQHEPQRDAARRLRGLAS</sequence>
<evidence type="ECO:0000259" key="2">
    <source>
        <dbReference type="PROSITE" id="PS50801"/>
    </source>
</evidence>
<dbReference type="Proteomes" id="UP000003653">
    <property type="component" value="Unassembled WGS sequence"/>
</dbReference>
<dbReference type="eggNOG" id="COG1366">
    <property type="taxonomic scope" value="Bacteria"/>
</dbReference>
<dbReference type="SUPFAM" id="SSF52091">
    <property type="entry name" value="SpoIIaa-like"/>
    <property type="match status" value="1"/>
</dbReference>
<dbReference type="Pfam" id="PF01740">
    <property type="entry name" value="STAS"/>
    <property type="match status" value="1"/>
</dbReference>
<name>D5PDL3_9MYCO</name>